<evidence type="ECO:0000313" key="2">
    <source>
        <dbReference type="Proteomes" id="UP000196386"/>
    </source>
</evidence>
<dbReference type="Proteomes" id="UP000196386">
    <property type="component" value="Unassembled WGS sequence"/>
</dbReference>
<dbReference type="AlphaFoldDB" id="A0A1Y4N630"/>
<name>A0A1Y4N630_9FIRM</name>
<evidence type="ECO:0000313" key="1">
    <source>
        <dbReference type="EMBL" id="OUP70154.1"/>
    </source>
</evidence>
<protein>
    <submittedName>
        <fullName evidence="1">Uncharacterized protein</fullName>
    </submittedName>
</protein>
<sequence length="245" mass="27622">MNGELYQACALVAAVRQALRAGTFSYKGADYEKTIRFTFQNGARADSAADWHRELTARRLRDIKLLAPTVTGDRGLLAFSGGAPFLIACFYRDKAAAGWRAGWEFDQSARGWNIEWNEAPFKDAPAAPPRFQEYREDFSAVLAQISELAVRIGENQFAAQFDSARRYLTDQHITLPDWMHIRLPEKNKALFAAASRAWVFGGMGSWNDSPPYLAHEQGLDGDYERLSAALYRQIMLAVLYAVNEW</sequence>
<accession>A0A1Y4N630</accession>
<reference evidence="2" key="1">
    <citation type="submission" date="2017-04" db="EMBL/GenBank/DDBJ databases">
        <title>Function of individual gut microbiota members based on whole genome sequencing of pure cultures obtained from chicken caecum.</title>
        <authorList>
            <person name="Medvecky M."/>
            <person name="Cejkova D."/>
            <person name="Polansky O."/>
            <person name="Karasova D."/>
            <person name="Kubasova T."/>
            <person name="Cizek A."/>
            <person name="Rychlik I."/>
        </authorList>
    </citation>
    <scope>NUCLEOTIDE SEQUENCE [LARGE SCALE GENOMIC DNA]</scope>
    <source>
        <strain evidence="2">An175</strain>
    </source>
</reference>
<dbReference type="EMBL" id="NFKP01000005">
    <property type="protein sequence ID" value="OUP70154.1"/>
    <property type="molecule type" value="Genomic_DNA"/>
</dbReference>
<comment type="caution">
    <text evidence="1">The sequence shown here is derived from an EMBL/GenBank/DDBJ whole genome shotgun (WGS) entry which is preliminary data.</text>
</comment>
<dbReference type="RefSeq" id="WP_087300211.1">
    <property type="nucleotide sequence ID" value="NZ_NFKP01000005.1"/>
</dbReference>
<proteinExistence type="predicted"/>
<organism evidence="1 2">
    <name type="scientific">Anaerotruncus colihominis</name>
    <dbReference type="NCBI Taxonomy" id="169435"/>
    <lineage>
        <taxon>Bacteria</taxon>
        <taxon>Bacillati</taxon>
        <taxon>Bacillota</taxon>
        <taxon>Clostridia</taxon>
        <taxon>Eubacteriales</taxon>
        <taxon>Oscillospiraceae</taxon>
        <taxon>Anaerotruncus</taxon>
    </lineage>
</organism>
<gene>
    <name evidence="1" type="ORF">B5F11_05815</name>
</gene>